<proteinExistence type="predicted"/>
<dbReference type="AlphaFoldDB" id="A0A1T5ESW0"/>
<dbReference type="OrthoDB" id="1262274at2"/>
<dbReference type="Proteomes" id="UP000191112">
    <property type="component" value="Unassembled WGS sequence"/>
</dbReference>
<evidence type="ECO:0000313" key="2">
    <source>
        <dbReference type="Proteomes" id="UP000191112"/>
    </source>
</evidence>
<dbReference type="STRING" id="619805.SAMN05660477_01517"/>
<dbReference type="RefSeq" id="WP_079666772.1">
    <property type="nucleotide sequence ID" value="NZ_FUYZ01000004.1"/>
</dbReference>
<organism evidence="1 2">
    <name type="scientific">Soonwooa buanensis</name>
    <dbReference type="NCBI Taxonomy" id="619805"/>
    <lineage>
        <taxon>Bacteria</taxon>
        <taxon>Pseudomonadati</taxon>
        <taxon>Bacteroidota</taxon>
        <taxon>Flavobacteriia</taxon>
        <taxon>Flavobacteriales</taxon>
        <taxon>Weeksellaceae</taxon>
        <taxon>Chryseobacterium group</taxon>
        <taxon>Soonwooa</taxon>
    </lineage>
</organism>
<keyword evidence="2" id="KW-1185">Reference proteome</keyword>
<gene>
    <name evidence="1" type="ORF">SAMN05660477_01517</name>
</gene>
<reference evidence="1 2" key="1">
    <citation type="submission" date="2017-02" db="EMBL/GenBank/DDBJ databases">
        <authorList>
            <person name="Peterson S.W."/>
        </authorList>
    </citation>
    <scope>NUCLEOTIDE SEQUENCE [LARGE SCALE GENOMIC DNA]</scope>
    <source>
        <strain evidence="1 2">DSM 22323</strain>
    </source>
</reference>
<dbReference type="EMBL" id="FUYZ01000004">
    <property type="protein sequence ID" value="SKB86790.1"/>
    <property type="molecule type" value="Genomic_DNA"/>
</dbReference>
<sequence length="143" mass="16861">MKRFKFVLITLSLLVILLIGFFSFSKPKQILIAEYNPNYLSIYPKTNFIKFENKDFLIKEIYKYQLNLLTEIQFSGSEGFATQKVDVSDLIKTKEKAGFPKFLKFKKKDHEIIYNSQSYPITEQRLDSILSKNNENKIILFIN</sequence>
<name>A0A1T5ESW0_9FLAO</name>
<accession>A0A1T5ESW0</accession>
<protein>
    <submittedName>
        <fullName evidence="1">Uncharacterized protein</fullName>
    </submittedName>
</protein>
<evidence type="ECO:0000313" key="1">
    <source>
        <dbReference type="EMBL" id="SKB86790.1"/>
    </source>
</evidence>